<proteinExistence type="predicted"/>
<dbReference type="SUPFAM" id="SSF46689">
    <property type="entry name" value="Homeodomain-like"/>
    <property type="match status" value="1"/>
</dbReference>
<dbReference type="GO" id="GO:0043565">
    <property type="term" value="F:sequence-specific DNA binding"/>
    <property type="evidence" value="ECO:0007669"/>
    <property type="project" value="InterPro"/>
</dbReference>
<keyword evidence="1" id="KW-0805">Transcription regulation</keyword>
<keyword evidence="2" id="KW-0238">DNA-binding</keyword>
<dbReference type="PROSITE" id="PS01124">
    <property type="entry name" value="HTH_ARAC_FAMILY_2"/>
    <property type="match status" value="1"/>
</dbReference>
<dbReference type="SMART" id="SM00342">
    <property type="entry name" value="HTH_ARAC"/>
    <property type="match status" value="1"/>
</dbReference>
<accession>A0A2T5MCA5</accession>
<evidence type="ECO:0000256" key="3">
    <source>
        <dbReference type="ARBA" id="ARBA00023163"/>
    </source>
</evidence>
<dbReference type="Gene3D" id="1.10.10.60">
    <property type="entry name" value="Homeodomain-like"/>
    <property type="match status" value="1"/>
</dbReference>
<sequence length="342" mass="38451">MMETLFTFDKRNYLDCQNSFRGPRNREYYSGDYSIDPGSVIEVRAERKAVGSCSIIRLRSKTTLHFKRTWAHIREDATDVAVLWFVKRGRLSVSHQTGQSVANPGDFLVTKSMTPFSIDCQPGDDTVHEVLHVIVPMHVLRGLLSQDIQTGFCVSAGGRKFAIAERILSDIFEDAGELKDHVMQLLLDSALSVLSDAIKDHESCAPQRQTLSDKRLSDVLRFIEIHLSDPKLSIATVAKSCGISSRYLSLLLKLHGTPFSTLIWDKRLQAAQQWLSSSKAIEASVSEIAYRVGFKSAAHFSRMFKQKFRVSPRQYRTPELQSPPQALREQKAIVADGGLSRH</sequence>
<evidence type="ECO:0000313" key="5">
    <source>
        <dbReference type="EMBL" id="PTU30218.1"/>
    </source>
</evidence>
<dbReference type="PROSITE" id="PS00041">
    <property type="entry name" value="HTH_ARAC_FAMILY_1"/>
    <property type="match status" value="1"/>
</dbReference>
<evidence type="ECO:0000256" key="2">
    <source>
        <dbReference type="ARBA" id="ARBA00023125"/>
    </source>
</evidence>
<name>A0A2T5MCA5_9GAMM</name>
<protein>
    <submittedName>
        <fullName evidence="5">AraC family transcriptional regulator</fullName>
    </submittedName>
</protein>
<keyword evidence="6" id="KW-1185">Reference proteome</keyword>
<dbReference type="OrthoDB" id="9816461at2"/>
<dbReference type="PANTHER" id="PTHR43280">
    <property type="entry name" value="ARAC-FAMILY TRANSCRIPTIONAL REGULATOR"/>
    <property type="match status" value="1"/>
</dbReference>
<evidence type="ECO:0000256" key="1">
    <source>
        <dbReference type="ARBA" id="ARBA00023015"/>
    </source>
</evidence>
<dbReference type="InterPro" id="IPR020449">
    <property type="entry name" value="Tscrpt_reg_AraC-type_HTH"/>
</dbReference>
<organism evidence="5 6">
    <name type="scientific">Stenotrophobium rhamnosiphilum</name>
    <dbReference type="NCBI Taxonomy" id="2029166"/>
    <lineage>
        <taxon>Bacteria</taxon>
        <taxon>Pseudomonadati</taxon>
        <taxon>Pseudomonadota</taxon>
        <taxon>Gammaproteobacteria</taxon>
        <taxon>Nevskiales</taxon>
        <taxon>Nevskiaceae</taxon>
        <taxon>Stenotrophobium</taxon>
    </lineage>
</organism>
<reference evidence="5 6" key="1">
    <citation type="submission" date="2018-04" db="EMBL/GenBank/DDBJ databases">
        <title>Novel species isolated from glacier.</title>
        <authorList>
            <person name="Liu Q."/>
            <person name="Xin Y.-H."/>
        </authorList>
    </citation>
    <scope>NUCLEOTIDE SEQUENCE [LARGE SCALE GENOMIC DNA]</scope>
    <source>
        <strain evidence="5 6">GT1R17</strain>
    </source>
</reference>
<dbReference type="GO" id="GO:0003700">
    <property type="term" value="F:DNA-binding transcription factor activity"/>
    <property type="evidence" value="ECO:0007669"/>
    <property type="project" value="InterPro"/>
</dbReference>
<comment type="caution">
    <text evidence="5">The sequence shown here is derived from an EMBL/GenBank/DDBJ whole genome shotgun (WGS) entry which is preliminary data.</text>
</comment>
<dbReference type="InterPro" id="IPR018060">
    <property type="entry name" value="HTH_AraC"/>
</dbReference>
<dbReference type="Pfam" id="PF12833">
    <property type="entry name" value="HTH_18"/>
    <property type="match status" value="1"/>
</dbReference>
<evidence type="ECO:0000259" key="4">
    <source>
        <dbReference type="PROSITE" id="PS01124"/>
    </source>
</evidence>
<dbReference type="InterPro" id="IPR009057">
    <property type="entry name" value="Homeodomain-like_sf"/>
</dbReference>
<gene>
    <name evidence="5" type="ORF">CJD38_16345</name>
</gene>
<keyword evidence="3" id="KW-0804">Transcription</keyword>
<dbReference type="PRINTS" id="PR00032">
    <property type="entry name" value="HTHARAC"/>
</dbReference>
<dbReference type="AlphaFoldDB" id="A0A2T5MCA5"/>
<dbReference type="EMBL" id="QANS01000007">
    <property type="protein sequence ID" value="PTU30218.1"/>
    <property type="molecule type" value="Genomic_DNA"/>
</dbReference>
<dbReference type="Proteomes" id="UP000244248">
    <property type="component" value="Unassembled WGS sequence"/>
</dbReference>
<feature type="domain" description="HTH araC/xylS-type" evidence="4">
    <location>
        <begin position="217"/>
        <end position="318"/>
    </location>
</feature>
<dbReference type="InterPro" id="IPR018062">
    <property type="entry name" value="HTH_AraC-typ_CS"/>
</dbReference>
<dbReference type="PANTHER" id="PTHR43280:SF31">
    <property type="entry name" value="TRANSCRIPTIONAL REGULATORY PROTEIN"/>
    <property type="match status" value="1"/>
</dbReference>
<evidence type="ECO:0000313" key="6">
    <source>
        <dbReference type="Proteomes" id="UP000244248"/>
    </source>
</evidence>